<evidence type="ECO:0000256" key="4">
    <source>
        <dbReference type="ARBA" id="ARBA00022989"/>
    </source>
</evidence>
<proteinExistence type="inferred from homology"/>
<sequence>MKKIKKHQERKIKLLEVFIVIVIAQIAGFLGSIFTTSSINSWYNTLNKPSWNPPNWIFAPVWTTLFTFMGIASYLIWQNKKNPFSKKALDLYSIHLILNILWSVFFFGLKNPLLALVEIVFLWSIILILIFKFYKINKTAAYLMIPYLAWVSFATILNASIVFLN</sequence>
<reference evidence="7 8" key="1">
    <citation type="submission" date="2017-09" db="EMBL/GenBank/DDBJ databases">
        <title>Depth-based differentiation of microbial function through sediment-hosted aquifers and enrichment of novel symbionts in the deep terrestrial subsurface.</title>
        <authorList>
            <person name="Probst A.J."/>
            <person name="Ladd B."/>
            <person name="Jarett J.K."/>
            <person name="Geller-Mcgrath D.E."/>
            <person name="Sieber C.M."/>
            <person name="Emerson J.B."/>
            <person name="Anantharaman K."/>
            <person name="Thomas B.C."/>
            <person name="Malmstrom R."/>
            <person name="Stieglmeier M."/>
            <person name="Klingl A."/>
            <person name="Woyke T."/>
            <person name="Ryan C.M."/>
            <person name="Banfield J.F."/>
        </authorList>
    </citation>
    <scope>NUCLEOTIDE SEQUENCE [LARGE SCALE GENOMIC DNA]</scope>
    <source>
        <strain evidence="7">CG23_combo_of_CG06-09_8_20_14_all_34_8</strain>
    </source>
</reference>
<feature type="transmembrane region" description="Helical" evidence="6">
    <location>
        <begin position="89"/>
        <end position="107"/>
    </location>
</feature>
<evidence type="ECO:0000256" key="1">
    <source>
        <dbReference type="ARBA" id="ARBA00004141"/>
    </source>
</evidence>
<evidence type="ECO:0000313" key="7">
    <source>
        <dbReference type="EMBL" id="PIP53210.1"/>
    </source>
</evidence>
<gene>
    <name evidence="7" type="ORF">COX08_02325</name>
</gene>
<keyword evidence="4 6" id="KW-1133">Transmembrane helix</keyword>
<dbReference type="InterPro" id="IPR038330">
    <property type="entry name" value="TspO/MBR-related_sf"/>
</dbReference>
<dbReference type="GO" id="GO:0016020">
    <property type="term" value="C:membrane"/>
    <property type="evidence" value="ECO:0007669"/>
    <property type="project" value="UniProtKB-SubCell"/>
</dbReference>
<dbReference type="PANTHER" id="PTHR10057">
    <property type="entry name" value="PERIPHERAL-TYPE BENZODIAZEPINE RECEPTOR"/>
    <property type="match status" value="1"/>
</dbReference>
<keyword evidence="3 6" id="KW-0812">Transmembrane</keyword>
<evidence type="ECO:0000256" key="6">
    <source>
        <dbReference type="SAM" id="Phobius"/>
    </source>
</evidence>
<protein>
    <submittedName>
        <fullName evidence="7">TspO protein</fullName>
    </submittedName>
</protein>
<feature type="transmembrane region" description="Helical" evidence="6">
    <location>
        <begin position="141"/>
        <end position="164"/>
    </location>
</feature>
<keyword evidence="5 6" id="KW-0472">Membrane</keyword>
<comment type="subcellular location">
    <subcellularLocation>
        <location evidence="1">Membrane</location>
        <topology evidence="1">Multi-pass membrane protein</topology>
    </subcellularLocation>
</comment>
<evidence type="ECO:0000313" key="8">
    <source>
        <dbReference type="Proteomes" id="UP000229459"/>
    </source>
</evidence>
<feature type="transmembrane region" description="Helical" evidence="6">
    <location>
        <begin position="56"/>
        <end position="77"/>
    </location>
</feature>
<organism evidence="7 8">
    <name type="scientific">Candidatus Beckwithbacteria bacterium CG23_combo_of_CG06-09_8_20_14_all_34_8</name>
    <dbReference type="NCBI Taxonomy" id="1974497"/>
    <lineage>
        <taxon>Bacteria</taxon>
        <taxon>Candidatus Beckwithiibacteriota</taxon>
    </lineage>
</organism>
<dbReference type="GO" id="GO:0033013">
    <property type="term" value="P:tetrapyrrole metabolic process"/>
    <property type="evidence" value="ECO:0007669"/>
    <property type="project" value="UniProtKB-ARBA"/>
</dbReference>
<feature type="transmembrane region" description="Helical" evidence="6">
    <location>
        <begin position="12"/>
        <end position="36"/>
    </location>
</feature>
<dbReference type="CDD" id="cd15904">
    <property type="entry name" value="TSPO_MBR"/>
    <property type="match status" value="1"/>
</dbReference>
<dbReference type="Proteomes" id="UP000229459">
    <property type="component" value="Unassembled WGS sequence"/>
</dbReference>
<name>A0A2H0B831_9BACT</name>
<dbReference type="Pfam" id="PF03073">
    <property type="entry name" value="TspO_MBR"/>
    <property type="match status" value="1"/>
</dbReference>
<comment type="caution">
    <text evidence="7">The sequence shown here is derived from an EMBL/GenBank/DDBJ whole genome shotgun (WGS) entry which is preliminary data.</text>
</comment>
<feature type="transmembrane region" description="Helical" evidence="6">
    <location>
        <begin position="113"/>
        <end position="134"/>
    </location>
</feature>
<evidence type="ECO:0000256" key="2">
    <source>
        <dbReference type="ARBA" id="ARBA00007524"/>
    </source>
</evidence>
<evidence type="ECO:0000256" key="3">
    <source>
        <dbReference type="ARBA" id="ARBA00022692"/>
    </source>
</evidence>
<comment type="similarity">
    <text evidence="2">Belongs to the TspO/BZRP family.</text>
</comment>
<dbReference type="EMBL" id="PCSR01000052">
    <property type="protein sequence ID" value="PIP53210.1"/>
    <property type="molecule type" value="Genomic_DNA"/>
</dbReference>
<accession>A0A2H0B831</accession>
<dbReference type="InterPro" id="IPR004307">
    <property type="entry name" value="TspO_MBR"/>
</dbReference>
<dbReference type="PANTHER" id="PTHR10057:SF0">
    <property type="entry name" value="TRANSLOCATOR PROTEIN"/>
    <property type="match status" value="1"/>
</dbReference>
<dbReference type="PIRSF" id="PIRSF005859">
    <property type="entry name" value="PBR"/>
    <property type="match status" value="1"/>
</dbReference>
<dbReference type="FunFam" id="1.20.1260.100:FF:000001">
    <property type="entry name" value="translocator protein 2"/>
    <property type="match status" value="1"/>
</dbReference>
<dbReference type="Gene3D" id="1.20.1260.100">
    <property type="entry name" value="TspO/MBR protein"/>
    <property type="match status" value="1"/>
</dbReference>
<dbReference type="AlphaFoldDB" id="A0A2H0B831"/>
<evidence type="ECO:0000256" key="5">
    <source>
        <dbReference type="ARBA" id="ARBA00023136"/>
    </source>
</evidence>